<dbReference type="Proteomes" id="UP001162992">
    <property type="component" value="Chromosome 15"/>
</dbReference>
<evidence type="ECO:0000313" key="1">
    <source>
        <dbReference type="EMBL" id="KAJ7528904.1"/>
    </source>
</evidence>
<protein>
    <submittedName>
        <fullName evidence="1">Uncharacterized protein</fullName>
    </submittedName>
</protein>
<gene>
    <name evidence="1" type="ORF">O6H91_15G025200</name>
</gene>
<organism evidence="1 2">
    <name type="scientific">Diphasiastrum complanatum</name>
    <name type="common">Issler's clubmoss</name>
    <name type="synonym">Lycopodium complanatum</name>
    <dbReference type="NCBI Taxonomy" id="34168"/>
    <lineage>
        <taxon>Eukaryota</taxon>
        <taxon>Viridiplantae</taxon>
        <taxon>Streptophyta</taxon>
        <taxon>Embryophyta</taxon>
        <taxon>Tracheophyta</taxon>
        <taxon>Lycopodiopsida</taxon>
        <taxon>Lycopodiales</taxon>
        <taxon>Lycopodiaceae</taxon>
        <taxon>Lycopodioideae</taxon>
        <taxon>Diphasiastrum</taxon>
    </lineage>
</organism>
<reference evidence="2" key="1">
    <citation type="journal article" date="2024" name="Proc. Natl. Acad. Sci. U.S.A.">
        <title>Extraordinary preservation of gene collinearity over three hundred million years revealed in homosporous lycophytes.</title>
        <authorList>
            <person name="Li C."/>
            <person name="Wickell D."/>
            <person name="Kuo L.Y."/>
            <person name="Chen X."/>
            <person name="Nie B."/>
            <person name="Liao X."/>
            <person name="Peng D."/>
            <person name="Ji J."/>
            <person name="Jenkins J."/>
            <person name="Williams M."/>
            <person name="Shu S."/>
            <person name="Plott C."/>
            <person name="Barry K."/>
            <person name="Rajasekar S."/>
            <person name="Grimwood J."/>
            <person name="Han X."/>
            <person name="Sun S."/>
            <person name="Hou Z."/>
            <person name="He W."/>
            <person name="Dai G."/>
            <person name="Sun C."/>
            <person name="Schmutz J."/>
            <person name="Leebens-Mack J.H."/>
            <person name="Li F.W."/>
            <person name="Wang L."/>
        </authorList>
    </citation>
    <scope>NUCLEOTIDE SEQUENCE [LARGE SCALE GENOMIC DNA]</scope>
    <source>
        <strain evidence="2">cv. PW_Plant_1</strain>
    </source>
</reference>
<dbReference type="EMBL" id="CM055106">
    <property type="protein sequence ID" value="KAJ7528904.1"/>
    <property type="molecule type" value="Genomic_DNA"/>
</dbReference>
<sequence length="167" mass="19927">MELSRRLQHLCCRQISRHKPDLQIPRHKPDLQQPMYQLDFRRYLRSEDFGPDWGDYVRRKEASIKDEKQCFREEMFERACRRFERGDYEGAERMFQDLGTDKDMEGAFKQYDNDKDGFVTTEELQDYLAKFHIYPGKENVGKMIALADEDGDGRVSLPEFINMIKGK</sequence>
<keyword evidence="2" id="KW-1185">Reference proteome</keyword>
<evidence type="ECO:0000313" key="2">
    <source>
        <dbReference type="Proteomes" id="UP001162992"/>
    </source>
</evidence>
<name>A0ACC2BGP8_DIPCM</name>
<comment type="caution">
    <text evidence="1">The sequence shown here is derived from an EMBL/GenBank/DDBJ whole genome shotgun (WGS) entry which is preliminary data.</text>
</comment>
<accession>A0ACC2BGP8</accession>
<proteinExistence type="predicted"/>